<evidence type="ECO:0000313" key="2">
    <source>
        <dbReference type="EMBL" id="XBC51032.1"/>
    </source>
</evidence>
<proteinExistence type="predicted"/>
<dbReference type="InterPro" id="IPR053154">
    <property type="entry name" value="c-di-AMP_regulator"/>
</dbReference>
<dbReference type="AlphaFoldDB" id="A0AB74TUV5"/>
<dbReference type="PANTHER" id="PTHR37804">
    <property type="entry name" value="CDAA REGULATORY PROTEIN CDAR"/>
    <property type="match status" value="1"/>
</dbReference>
<sequence length="324" mass="35695">MKWNFDNPMLTKILSVIIAIFLFMFVSYEGKSQADNVLSGSSSHSVTEVLTNIPVEVDIDNEKYFATGIPNAVSIRLDGPQSVITQTVVTQNFTVKTPDLTELGVGTHKIELFAEGFSEELNYNLSPAVATIRIEEKLSQQYDVDVNFDRDEYVARGYDVEAIDLSEKQVTISGAESTLSNIHEVKAIIQPNQTNITSSFNVEARVVVLNKAGEPLNVNVSPSTVDASVNITSRKKEVDINLEQTGKIDPRYHYNISLAANESPTLEVSGDYDKIAAMEEIDVAVDLSGITESTTREVPIVMPDGVDEMSRNKVNVKITVERKS</sequence>
<accession>A0AB74TUV5</accession>
<dbReference type="EMBL" id="CP142436">
    <property type="protein sequence ID" value="XBC51032.1"/>
    <property type="molecule type" value="Genomic_DNA"/>
</dbReference>
<evidence type="ECO:0000313" key="1">
    <source>
        <dbReference type="EMBL" id="XBC47449.1"/>
    </source>
</evidence>
<dbReference type="Gene3D" id="2.170.120.30">
    <property type="match status" value="1"/>
</dbReference>
<reference evidence="1" key="1">
    <citation type="submission" date="2023-12" db="EMBL/GenBank/DDBJ databases">
        <title>Dolosigranulum savutii sp. nov. isolated from human upper respiratory samples collected in Botswana.</title>
        <authorList>
            <person name="Kelly M.S."/>
        </authorList>
    </citation>
    <scope>NUCLEOTIDE SEQUENCE</scope>
    <source>
        <strain evidence="2">MSK211</strain>
        <strain evidence="1">MSK312</strain>
    </source>
</reference>
<organism evidence="1">
    <name type="scientific">Dolosigranulum savutiense</name>
    <dbReference type="NCBI Taxonomy" id="3110288"/>
    <lineage>
        <taxon>Bacteria</taxon>
        <taxon>Bacillati</taxon>
        <taxon>Bacillota</taxon>
        <taxon>Bacilli</taxon>
        <taxon>Lactobacillales</taxon>
        <taxon>Carnobacteriaceae</taxon>
        <taxon>Dolosigranulum</taxon>
    </lineage>
</organism>
<protein>
    <submittedName>
        <fullName evidence="1">CdaR family protein</fullName>
    </submittedName>
</protein>
<dbReference type="Pfam" id="PF07949">
    <property type="entry name" value="YbbR"/>
    <property type="match status" value="2"/>
</dbReference>
<dbReference type="RefSeq" id="WP_347297600.1">
    <property type="nucleotide sequence ID" value="NZ_CP142434.1"/>
</dbReference>
<dbReference type="InterPro" id="IPR012505">
    <property type="entry name" value="YbbR"/>
</dbReference>
<dbReference type="Gene3D" id="2.170.120.40">
    <property type="entry name" value="YbbR-like domain"/>
    <property type="match status" value="2"/>
</dbReference>
<name>A0AB74TUV5_9LACT</name>
<dbReference type="PANTHER" id="PTHR37804:SF1">
    <property type="entry name" value="CDAA REGULATORY PROTEIN CDAR"/>
    <property type="match status" value="1"/>
</dbReference>
<gene>
    <name evidence="2" type="ORF">VUQ07_07270</name>
    <name evidence="1" type="ORF">VUQ09_07740</name>
</gene>
<dbReference type="EMBL" id="CP142434">
    <property type="protein sequence ID" value="XBC47449.1"/>
    <property type="molecule type" value="Genomic_DNA"/>
</dbReference>